<dbReference type="AlphaFoldDB" id="A0A540N9W6"/>
<evidence type="ECO:0000313" key="3">
    <source>
        <dbReference type="Proteomes" id="UP000315295"/>
    </source>
</evidence>
<sequence length="183" mass="19789">MRLKNIRDQLVSVGERISDNDLMIAVLSSLPAEFEMIRTVILARDTTLSLKDFRAQLLVAEGSIESKMQSLSSSMAAMCVQGEGSSAQRYQGYEHGESSNTQGMQGGYNGEQFGDSFQGGSGFLGNGNNRNGNTNYNTRNGSNNNFKKFGNGSNNFKNSSSGFHNRNASGGTNNHFGNGNNNY</sequence>
<gene>
    <name evidence="2" type="ORF">C1H46_007102</name>
</gene>
<dbReference type="Proteomes" id="UP000315295">
    <property type="component" value="Unassembled WGS sequence"/>
</dbReference>
<feature type="region of interest" description="Disordered" evidence="1">
    <location>
        <begin position="119"/>
        <end position="183"/>
    </location>
</feature>
<organism evidence="2 3">
    <name type="scientific">Malus baccata</name>
    <name type="common">Siberian crab apple</name>
    <name type="synonym">Pyrus baccata</name>
    <dbReference type="NCBI Taxonomy" id="106549"/>
    <lineage>
        <taxon>Eukaryota</taxon>
        <taxon>Viridiplantae</taxon>
        <taxon>Streptophyta</taxon>
        <taxon>Embryophyta</taxon>
        <taxon>Tracheophyta</taxon>
        <taxon>Spermatophyta</taxon>
        <taxon>Magnoliopsida</taxon>
        <taxon>eudicotyledons</taxon>
        <taxon>Gunneridae</taxon>
        <taxon>Pentapetalae</taxon>
        <taxon>rosids</taxon>
        <taxon>fabids</taxon>
        <taxon>Rosales</taxon>
        <taxon>Rosaceae</taxon>
        <taxon>Amygdaloideae</taxon>
        <taxon>Maleae</taxon>
        <taxon>Malus</taxon>
    </lineage>
</organism>
<dbReference type="PANTHER" id="PTHR47481">
    <property type="match status" value="1"/>
</dbReference>
<feature type="compositionally biased region" description="Low complexity" evidence="1">
    <location>
        <begin position="170"/>
        <end position="183"/>
    </location>
</feature>
<dbReference type="Pfam" id="PF14223">
    <property type="entry name" value="Retrotran_gag_2"/>
    <property type="match status" value="1"/>
</dbReference>
<keyword evidence="3" id="KW-1185">Reference proteome</keyword>
<evidence type="ECO:0000313" key="2">
    <source>
        <dbReference type="EMBL" id="TQE07280.1"/>
    </source>
</evidence>
<evidence type="ECO:0000256" key="1">
    <source>
        <dbReference type="SAM" id="MobiDB-lite"/>
    </source>
</evidence>
<name>A0A540N9W6_MALBA</name>
<protein>
    <submittedName>
        <fullName evidence="2">Uncharacterized protein</fullName>
    </submittedName>
</protein>
<reference evidence="2 3" key="1">
    <citation type="journal article" date="2019" name="G3 (Bethesda)">
        <title>Sequencing of a Wild Apple (Malus baccata) Genome Unravels the Differences Between Cultivated and Wild Apple Species Regarding Disease Resistance and Cold Tolerance.</title>
        <authorList>
            <person name="Chen X."/>
        </authorList>
    </citation>
    <scope>NUCLEOTIDE SEQUENCE [LARGE SCALE GENOMIC DNA]</scope>
    <source>
        <strain evidence="3">cv. Shandingzi</strain>
        <tissue evidence="2">Leaves</tissue>
    </source>
</reference>
<comment type="caution">
    <text evidence="2">The sequence shown here is derived from an EMBL/GenBank/DDBJ whole genome shotgun (WGS) entry which is preliminary data.</text>
</comment>
<feature type="compositionally biased region" description="Low complexity" evidence="1">
    <location>
        <begin position="126"/>
        <end position="163"/>
    </location>
</feature>
<dbReference type="EMBL" id="VIEB01000088">
    <property type="protein sequence ID" value="TQE07280.1"/>
    <property type="molecule type" value="Genomic_DNA"/>
</dbReference>
<dbReference type="PANTHER" id="PTHR47481:SF22">
    <property type="entry name" value="RETROTRANSPOSON GAG DOMAIN-CONTAINING PROTEIN"/>
    <property type="match status" value="1"/>
</dbReference>
<accession>A0A540N9W6</accession>
<proteinExistence type="predicted"/>